<dbReference type="Proteomes" id="UP000030765">
    <property type="component" value="Unassembled WGS sequence"/>
</dbReference>
<organism evidence="2">
    <name type="scientific">Anopheles sinensis</name>
    <name type="common">Mosquito</name>
    <dbReference type="NCBI Taxonomy" id="74873"/>
    <lineage>
        <taxon>Eukaryota</taxon>
        <taxon>Metazoa</taxon>
        <taxon>Ecdysozoa</taxon>
        <taxon>Arthropoda</taxon>
        <taxon>Hexapoda</taxon>
        <taxon>Insecta</taxon>
        <taxon>Pterygota</taxon>
        <taxon>Neoptera</taxon>
        <taxon>Endopterygota</taxon>
        <taxon>Diptera</taxon>
        <taxon>Nematocera</taxon>
        <taxon>Culicoidea</taxon>
        <taxon>Culicidae</taxon>
        <taxon>Anophelinae</taxon>
        <taxon>Anopheles</taxon>
    </lineage>
</organism>
<feature type="compositionally biased region" description="Polar residues" evidence="1">
    <location>
        <begin position="26"/>
        <end position="53"/>
    </location>
</feature>
<name>A0A084W4B3_ANOSI</name>
<evidence type="ECO:0000313" key="2">
    <source>
        <dbReference type="EMBL" id="KFB45057.1"/>
    </source>
</evidence>
<evidence type="ECO:0000256" key="1">
    <source>
        <dbReference type="SAM" id="MobiDB-lite"/>
    </source>
</evidence>
<dbReference type="AlphaFoldDB" id="A0A084W4B3"/>
<evidence type="ECO:0000313" key="3">
    <source>
        <dbReference type="EnsemblMetazoa" id="ASIC012883-PA"/>
    </source>
</evidence>
<evidence type="ECO:0000313" key="4">
    <source>
        <dbReference type="Proteomes" id="UP000030765"/>
    </source>
</evidence>
<feature type="region of interest" description="Disordered" evidence="1">
    <location>
        <begin position="16"/>
        <end position="61"/>
    </location>
</feature>
<sequence>MNGRLVAQPAKLSVTAAASTEGVRASSDSFCGPTRSSAVGQQVLSQANGQTAVRNRAWRKS</sequence>
<reference evidence="2 4" key="1">
    <citation type="journal article" date="2014" name="BMC Genomics">
        <title>Genome sequence of Anopheles sinensis provides insight into genetics basis of mosquito competence for malaria parasites.</title>
        <authorList>
            <person name="Zhou D."/>
            <person name="Zhang D."/>
            <person name="Ding G."/>
            <person name="Shi L."/>
            <person name="Hou Q."/>
            <person name="Ye Y."/>
            <person name="Xu Y."/>
            <person name="Zhou H."/>
            <person name="Xiong C."/>
            <person name="Li S."/>
            <person name="Yu J."/>
            <person name="Hong S."/>
            <person name="Yu X."/>
            <person name="Zou P."/>
            <person name="Chen C."/>
            <person name="Chang X."/>
            <person name="Wang W."/>
            <person name="Lv Y."/>
            <person name="Sun Y."/>
            <person name="Ma L."/>
            <person name="Shen B."/>
            <person name="Zhu C."/>
        </authorList>
    </citation>
    <scope>NUCLEOTIDE SEQUENCE [LARGE SCALE GENOMIC DNA]</scope>
</reference>
<dbReference type="EMBL" id="KE525297">
    <property type="protein sequence ID" value="KFB45057.1"/>
    <property type="molecule type" value="Genomic_DNA"/>
</dbReference>
<dbReference type="EMBL" id="ATLV01020303">
    <property type="status" value="NOT_ANNOTATED_CDS"/>
    <property type="molecule type" value="Genomic_DNA"/>
</dbReference>
<protein>
    <submittedName>
        <fullName evidence="2 3">Uncharacterized protein</fullName>
    </submittedName>
</protein>
<keyword evidence="4" id="KW-1185">Reference proteome</keyword>
<gene>
    <name evidence="2" type="ORF">ZHAS_00012883</name>
</gene>
<dbReference type="VEuPathDB" id="VectorBase:ASIC012883"/>
<dbReference type="EnsemblMetazoa" id="ASIC012883-RA">
    <property type="protein sequence ID" value="ASIC012883-PA"/>
    <property type="gene ID" value="ASIC012883"/>
</dbReference>
<reference evidence="3" key="2">
    <citation type="submission" date="2020-05" db="UniProtKB">
        <authorList>
            <consortium name="EnsemblMetazoa"/>
        </authorList>
    </citation>
    <scope>IDENTIFICATION</scope>
</reference>
<accession>A0A084W4B3</accession>
<proteinExistence type="predicted"/>